<reference evidence="5 6" key="1">
    <citation type="submission" date="2019-10" db="EMBL/GenBank/DDBJ databases">
        <title>Cardiobacteriales fam. a chemoheterotrophic member of the order Cardiobacteriales, and proposal of Cardiobacteriales fam. nov.</title>
        <authorList>
            <person name="Wang C."/>
        </authorList>
    </citation>
    <scope>NUCLEOTIDE SEQUENCE [LARGE SCALE GENOMIC DNA]</scope>
    <source>
        <strain evidence="5 6">ML27</strain>
    </source>
</reference>
<gene>
    <name evidence="4 5" type="primary">rplW</name>
    <name evidence="5" type="ORF">GCU85_03310</name>
</gene>
<dbReference type="RefSeq" id="WP_152809318.1">
    <property type="nucleotide sequence ID" value="NZ_WHNW01000002.1"/>
</dbReference>
<keyword evidence="2 4" id="KW-0689">Ribosomal protein</keyword>
<dbReference type="SUPFAM" id="SSF54189">
    <property type="entry name" value="Ribosomal proteins S24e, L23 and L15e"/>
    <property type="match status" value="1"/>
</dbReference>
<name>A0A6N7EZ52_9GAMM</name>
<comment type="similarity">
    <text evidence="1 4">Belongs to the universal ribosomal protein uL23 family.</text>
</comment>
<keyword evidence="6" id="KW-1185">Reference proteome</keyword>
<keyword evidence="4" id="KW-0694">RNA-binding</keyword>
<dbReference type="Proteomes" id="UP000471298">
    <property type="component" value="Unassembled WGS sequence"/>
</dbReference>
<proteinExistence type="inferred from homology"/>
<dbReference type="GO" id="GO:1990904">
    <property type="term" value="C:ribonucleoprotein complex"/>
    <property type="evidence" value="ECO:0007669"/>
    <property type="project" value="UniProtKB-KW"/>
</dbReference>
<dbReference type="HAMAP" id="MF_01369_B">
    <property type="entry name" value="Ribosomal_uL23_B"/>
    <property type="match status" value="1"/>
</dbReference>
<comment type="function">
    <text evidence="4">One of the early assembly proteins it binds 23S rRNA. One of the proteins that surrounds the polypeptide exit tunnel on the outside of the ribosome. Forms the main docking site for trigger factor binding to the ribosome.</text>
</comment>
<evidence type="ECO:0000313" key="6">
    <source>
        <dbReference type="Proteomes" id="UP000471298"/>
    </source>
</evidence>
<dbReference type="GO" id="GO:0006412">
    <property type="term" value="P:translation"/>
    <property type="evidence" value="ECO:0007669"/>
    <property type="project" value="UniProtKB-UniRule"/>
</dbReference>
<dbReference type="EMBL" id="WHNW01000002">
    <property type="protein sequence ID" value="MPV85768.1"/>
    <property type="molecule type" value="Genomic_DNA"/>
</dbReference>
<dbReference type="InParanoid" id="A0A6N7EZ52"/>
<organism evidence="5 6">
    <name type="scientific">Ostreibacterium oceani</name>
    <dbReference type="NCBI Taxonomy" id="2654998"/>
    <lineage>
        <taxon>Bacteria</taxon>
        <taxon>Pseudomonadati</taxon>
        <taxon>Pseudomonadota</taxon>
        <taxon>Gammaproteobacteria</taxon>
        <taxon>Cardiobacteriales</taxon>
        <taxon>Ostreibacteriaceae</taxon>
        <taxon>Ostreibacterium</taxon>
    </lineage>
</organism>
<comment type="subunit">
    <text evidence="4">Part of the 50S ribosomal subunit. Contacts protein L29, and trigger factor when it is bound to the ribosome.</text>
</comment>
<evidence type="ECO:0000313" key="5">
    <source>
        <dbReference type="EMBL" id="MPV85768.1"/>
    </source>
</evidence>
<dbReference type="FunCoup" id="A0A6N7EZ52">
    <property type="interactions" value="499"/>
</dbReference>
<dbReference type="InterPro" id="IPR013025">
    <property type="entry name" value="Ribosomal_uL23-like"/>
</dbReference>
<protein>
    <recommendedName>
        <fullName evidence="4">Large ribosomal subunit protein uL23</fullName>
    </recommendedName>
</protein>
<evidence type="ECO:0000256" key="2">
    <source>
        <dbReference type="ARBA" id="ARBA00022980"/>
    </source>
</evidence>
<comment type="caution">
    <text evidence="5">The sequence shown here is derived from an EMBL/GenBank/DDBJ whole genome shotgun (WGS) entry which is preliminary data.</text>
</comment>
<dbReference type="NCBIfam" id="NF004359">
    <property type="entry name" value="PRK05738.1-3"/>
    <property type="match status" value="1"/>
</dbReference>
<dbReference type="GO" id="GO:0019843">
    <property type="term" value="F:rRNA binding"/>
    <property type="evidence" value="ECO:0007669"/>
    <property type="project" value="UniProtKB-UniRule"/>
</dbReference>
<dbReference type="InterPro" id="IPR012678">
    <property type="entry name" value="Ribosomal_uL23/eL15/eS24_sf"/>
</dbReference>
<dbReference type="Pfam" id="PF00276">
    <property type="entry name" value="Ribosomal_L23"/>
    <property type="match status" value="1"/>
</dbReference>
<evidence type="ECO:0000256" key="3">
    <source>
        <dbReference type="ARBA" id="ARBA00023274"/>
    </source>
</evidence>
<evidence type="ECO:0000256" key="4">
    <source>
        <dbReference type="HAMAP-Rule" id="MF_01369"/>
    </source>
</evidence>
<sequence length="95" mass="10719">MNKERIFEIIRAPHVTEKTAATEKQLVFKVDPTATKAEIKAAVKTLFEVDVLSVRVVNRKGKQKSFRGRAGKRVNIKLAYIGLSEAIDYEQIMAD</sequence>
<dbReference type="AlphaFoldDB" id="A0A6N7EZ52"/>
<dbReference type="PANTHER" id="PTHR11620">
    <property type="entry name" value="60S RIBOSOMAL PROTEIN L23A"/>
    <property type="match status" value="1"/>
</dbReference>
<evidence type="ECO:0000256" key="1">
    <source>
        <dbReference type="ARBA" id="ARBA00006700"/>
    </source>
</evidence>
<dbReference type="InterPro" id="IPR012677">
    <property type="entry name" value="Nucleotide-bd_a/b_plait_sf"/>
</dbReference>
<dbReference type="GO" id="GO:0003735">
    <property type="term" value="F:structural constituent of ribosome"/>
    <property type="evidence" value="ECO:0007669"/>
    <property type="project" value="InterPro"/>
</dbReference>
<dbReference type="GO" id="GO:0005840">
    <property type="term" value="C:ribosome"/>
    <property type="evidence" value="ECO:0007669"/>
    <property type="project" value="UniProtKB-KW"/>
</dbReference>
<keyword evidence="4" id="KW-0699">rRNA-binding</keyword>
<dbReference type="Gene3D" id="3.30.70.330">
    <property type="match status" value="1"/>
</dbReference>
<keyword evidence="3 4" id="KW-0687">Ribonucleoprotein</keyword>
<accession>A0A6N7EZ52</accession>